<evidence type="ECO:0000259" key="2">
    <source>
        <dbReference type="Pfam" id="PF13505"/>
    </source>
</evidence>
<dbReference type="Proteomes" id="UP000184432">
    <property type="component" value="Unassembled WGS sequence"/>
</dbReference>
<keyword evidence="4" id="KW-1185">Reference proteome</keyword>
<protein>
    <submittedName>
        <fullName evidence="3">Outer membrane protein beta-barrel domain-containing protein</fullName>
    </submittedName>
</protein>
<dbReference type="AlphaFoldDB" id="A0A1M6L624"/>
<feature type="domain" description="Outer membrane protein beta-barrel" evidence="2">
    <location>
        <begin position="228"/>
        <end position="414"/>
    </location>
</feature>
<accession>A0A1M6L624</accession>
<evidence type="ECO:0000313" key="4">
    <source>
        <dbReference type="Proteomes" id="UP000184432"/>
    </source>
</evidence>
<name>A0A1M6L624_9FLAO</name>
<dbReference type="EMBL" id="FQYP01000014">
    <property type="protein sequence ID" value="SHJ66698.1"/>
    <property type="molecule type" value="Genomic_DNA"/>
</dbReference>
<sequence>MGKKLIVVLIIALGFHGYGQVNFEKGYFVTMGGEKTECLIKNIDWKDNPKEFIYKQTVEGEEQTESITRVKEFVINGISKYIKATVKMDRSSESIEKLTEDKNPNFKEETVFLKQLVEGKASLYRYEDGNLRRFFYQVNEGEIQPLVYKKYKSEQRYQNRTILAVVKNNHYKQQIWSDLKCGDLSLKDAENAEYRTNSLIKYFVKYNSCVDPNFVLKRNTTQKDAFHITIRPGVNFSSLSVDNSRNNLRDIDFGGNTSFRIGAEIEYVLPFNNNKWSLFLEPTFQSYKAEKFITYFQSSLLTIQTNVTADYTSVEFPFGVRHYFFLNDTSKLFVDGGLVIFDASIDSIIDFEDDRGMDLEIDGGETGSNFFVGFGYNFQNTYSVEARYGFGRELLGPFSGLSSSYNTFSLVFGYTIF</sequence>
<dbReference type="RefSeq" id="WP_073321687.1">
    <property type="nucleotide sequence ID" value="NZ_FQYP01000014.1"/>
</dbReference>
<organism evidence="3 4">
    <name type="scientific">Aquimarina spongiae</name>
    <dbReference type="NCBI Taxonomy" id="570521"/>
    <lineage>
        <taxon>Bacteria</taxon>
        <taxon>Pseudomonadati</taxon>
        <taxon>Bacteroidota</taxon>
        <taxon>Flavobacteriia</taxon>
        <taxon>Flavobacteriales</taxon>
        <taxon>Flavobacteriaceae</taxon>
        <taxon>Aquimarina</taxon>
    </lineage>
</organism>
<proteinExistence type="predicted"/>
<dbReference type="InterPro" id="IPR027385">
    <property type="entry name" value="Beta-barrel_OMP"/>
</dbReference>
<keyword evidence="1" id="KW-0732">Signal</keyword>
<evidence type="ECO:0000256" key="1">
    <source>
        <dbReference type="ARBA" id="ARBA00022729"/>
    </source>
</evidence>
<gene>
    <name evidence="3" type="ORF">SAMN04488508_11414</name>
</gene>
<reference evidence="4" key="1">
    <citation type="submission" date="2016-11" db="EMBL/GenBank/DDBJ databases">
        <authorList>
            <person name="Varghese N."/>
            <person name="Submissions S."/>
        </authorList>
    </citation>
    <scope>NUCLEOTIDE SEQUENCE [LARGE SCALE GENOMIC DNA]</scope>
    <source>
        <strain evidence="4">DSM 22623</strain>
    </source>
</reference>
<dbReference type="Pfam" id="PF13505">
    <property type="entry name" value="OMP_b-brl"/>
    <property type="match status" value="1"/>
</dbReference>
<evidence type="ECO:0000313" key="3">
    <source>
        <dbReference type="EMBL" id="SHJ66698.1"/>
    </source>
</evidence>
<dbReference type="OrthoDB" id="921445at2"/>